<name>A0AAN6P151_9PEZI</name>
<evidence type="ECO:0000313" key="2">
    <source>
        <dbReference type="Proteomes" id="UP001303222"/>
    </source>
</evidence>
<comment type="caution">
    <text evidence="1">The sequence shown here is derived from an EMBL/GenBank/DDBJ whole genome shotgun (WGS) entry which is preliminary data.</text>
</comment>
<dbReference type="EMBL" id="MU859072">
    <property type="protein sequence ID" value="KAK3955795.1"/>
    <property type="molecule type" value="Genomic_DNA"/>
</dbReference>
<proteinExistence type="predicted"/>
<evidence type="ECO:0000313" key="1">
    <source>
        <dbReference type="EMBL" id="KAK3955795.1"/>
    </source>
</evidence>
<dbReference type="Proteomes" id="UP001303222">
    <property type="component" value="Unassembled WGS sequence"/>
</dbReference>
<reference evidence="1" key="1">
    <citation type="journal article" date="2023" name="Mol. Phylogenet. Evol.">
        <title>Genome-scale phylogeny and comparative genomics of the fungal order Sordariales.</title>
        <authorList>
            <person name="Hensen N."/>
            <person name="Bonometti L."/>
            <person name="Westerberg I."/>
            <person name="Brannstrom I.O."/>
            <person name="Guillou S."/>
            <person name="Cros-Aarteil S."/>
            <person name="Calhoun S."/>
            <person name="Haridas S."/>
            <person name="Kuo A."/>
            <person name="Mondo S."/>
            <person name="Pangilinan J."/>
            <person name="Riley R."/>
            <person name="LaButti K."/>
            <person name="Andreopoulos B."/>
            <person name="Lipzen A."/>
            <person name="Chen C."/>
            <person name="Yan M."/>
            <person name="Daum C."/>
            <person name="Ng V."/>
            <person name="Clum A."/>
            <person name="Steindorff A."/>
            <person name="Ohm R.A."/>
            <person name="Martin F."/>
            <person name="Silar P."/>
            <person name="Natvig D.O."/>
            <person name="Lalanne C."/>
            <person name="Gautier V."/>
            <person name="Ament-Velasquez S.L."/>
            <person name="Kruys A."/>
            <person name="Hutchinson M.I."/>
            <person name="Powell A.J."/>
            <person name="Barry K."/>
            <person name="Miller A.N."/>
            <person name="Grigoriev I.V."/>
            <person name="Debuchy R."/>
            <person name="Gladieux P."/>
            <person name="Hiltunen Thoren M."/>
            <person name="Johannesson H."/>
        </authorList>
    </citation>
    <scope>NUCLEOTIDE SEQUENCE</scope>
    <source>
        <strain evidence="1">CBS 626.80</strain>
    </source>
</reference>
<accession>A0AAN6P151</accession>
<protein>
    <submittedName>
        <fullName evidence="1">Uncharacterized protein</fullName>
    </submittedName>
</protein>
<dbReference type="AlphaFoldDB" id="A0AAN6P151"/>
<gene>
    <name evidence="1" type="ORF">QBC32DRAFT_229132</name>
</gene>
<reference evidence="1" key="2">
    <citation type="submission" date="2023-06" db="EMBL/GenBank/DDBJ databases">
        <authorList>
            <consortium name="Lawrence Berkeley National Laboratory"/>
            <person name="Mondo S.J."/>
            <person name="Hensen N."/>
            <person name="Bonometti L."/>
            <person name="Westerberg I."/>
            <person name="Brannstrom I.O."/>
            <person name="Guillou S."/>
            <person name="Cros-Aarteil S."/>
            <person name="Calhoun S."/>
            <person name="Haridas S."/>
            <person name="Kuo A."/>
            <person name="Pangilinan J."/>
            <person name="Riley R."/>
            <person name="Labutti K."/>
            <person name="Andreopoulos B."/>
            <person name="Lipzen A."/>
            <person name="Chen C."/>
            <person name="Yanf M."/>
            <person name="Daum C."/>
            <person name="Ng V."/>
            <person name="Clum A."/>
            <person name="Steindorff A."/>
            <person name="Ohm R."/>
            <person name="Martin F."/>
            <person name="Silar P."/>
            <person name="Natvig D."/>
            <person name="Lalanne C."/>
            <person name="Gautier V."/>
            <person name="Ament-Velasquez S.L."/>
            <person name="Kruys A."/>
            <person name="Hutchinson M.I."/>
            <person name="Powell A.J."/>
            <person name="Barry K."/>
            <person name="Miller A.N."/>
            <person name="Grigoriev I.V."/>
            <person name="Debuchy R."/>
            <person name="Gladieux P."/>
            <person name="Thoren M.H."/>
            <person name="Johannesson H."/>
        </authorList>
    </citation>
    <scope>NUCLEOTIDE SEQUENCE</scope>
    <source>
        <strain evidence="1">CBS 626.80</strain>
    </source>
</reference>
<organism evidence="1 2">
    <name type="scientific">Pseudoneurospora amorphoporcata</name>
    <dbReference type="NCBI Taxonomy" id="241081"/>
    <lineage>
        <taxon>Eukaryota</taxon>
        <taxon>Fungi</taxon>
        <taxon>Dikarya</taxon>
        <taxon>Ascomycota</taxon>
        <taxon>Pezizomycotina</taxon>
        <taxon>Sordariomycetes</taxon>
        <taxon>Sordariomycetidae</taxon>
        <taxon>Sordariales</taxon>
        <taxon>Sordariaceae</taxon>
        <taxon>Pseudoneurospora</taxon>
    </lineage>
</organism>
<keyword evidence="2" id="KW-1185">Reference proteome</keyword>
<sequence length="206" mass="21596">MAFWGQVAEWGANTVAPAVVGLAMNAKDLGDQVGGQAAEWAAKEVAPRAVGLAMEAQKHAEQVAEWGAKEVAPRAVGLAMEAQKHAEHVAPAVVGVAMNAKQHAEEISGHVAHWSTHHFVPAAAGLAHNAKRYCEQASPTEREVIIRGLVSVSLTLLAEGFGISLPKSLIKSGRAAVNPLESGVLTTVETSAVVIESIVRLISWLL</sequence>